<organism evidence="1 2">
    <name type="scientific">Legionella parisiensis</name>
    <dbReference type="NCBI Taxonomy" id="45071"/>
    <lineage>
        <taxon>Bacteria</taxon>
        <taxon>Pseudomonadati</taxon>
        <taxon>Pseudomonadota</taxon>
        <taxon>Gammaproteobacteria</taxon>
        <taxon>Legionellales</taxon>
        <taxon>Legionellaceae</taxon>
        <taxon>Legionella</taxon>
    </lineage>
</organism>
<dbReference type="AlphaFoldDB" id="A0A1E5JRN3"/>
<proteinExistence type="predicted"/>
<comment type="caution">
    <text evidence="1">The sequence shown here is derived from an EMBL/GenBank/DDBJ whole genome shotgun (WGS) entry which is preliminary data.</text>
</comment>
<keyword evidence="2" id="KW-1185">Reference proteome</keyword>
<evidence type="ECO:0000313" key="1">
    <source>
        <dbReference type="EMBL" id="OEH47182.1"/>
    </source>
</evidence>
<evidence type="ECO:0000313" key="2">
    <source>
        <dbReference type="Proteomes" id="UP000095229"/>
    </source>
</evidence>
<gene>
    <name evidence="1" type="ORF">lpari_01809</name>
</gene>
<sequence>MPPEIGNIVPNSHRGKAIKIIKTAAITQETNELLPAICALINGLNNHPDPIIPPAETIRMLVVDISRFNMKKTYNQALFSFSQKVANYTSFNESIGAICLKVFYLPLTELFL</sequence>
<name>A0A1E5JRN3_9GAMM</name>
<dbReference type="Proteomes" id="UP000095229">
    <property type="component" value="Unassembled WGS sequence"/>
</dbReference>
<accession>A0A1E5JRN3</accession>
<protein>
    <submittedName>
        <fullName evidence="1">Uncharacterized protein</fullName>
    </submittedName>
</protein>
<dbReference type="EMBL" id="LSOG01000054">
    <property type="protein sequence ID" value="OEH47182.1"/>
    <property type="molecule type" value="Genomic_DNA"/>
</dbReference>
<reference evidence="1 2" key="1">
    <citation type="submission" date="2016-02" db="EMBL/GenBank/DDBJ databases">
        <title>Secondary metabolites in Legionella.</title>
        <authorList>
            <person name="Tobias N.J."/>
            <person name="Bode H.B."/>
        </authorList>
    </citation>
    <scope>NUCLEOTIDE SEQUENCE [LARGE SCALE GENOMIC DNA]</scope>
    <source>
        <strain evidence="1 2">DSM 19216</strain>
    </source>
</reference>